<sequence length="12" mass="1321">MTVCTCHSPSVR</sequence>
<name>A0A5B7K246_PORTR</name>
<proteinExistence type="predicted"/>
<dbReference type="Proteomes" id="UP000324222">
    <property type="component" value="Unassembled WGS sequence"/>
</dbReference>
<reference evidence="1 2" key="1">
    <citation type="submission" date="2019-05" db="EMBL/GenBank/DDBJ databases">
        <title>Another draft genome of Portunus trituberculatus and its Hox gene families provides insights of decapod evolution.</title>
        <authorList>
            <person name="Jeong J.-H."/>
            <person name="Song I."/>
            <person name="Kim S."/>
            <person name="Choi T."/>
            <person name="Kim D."/>
            <person name="Ryu S."/>
            <person name="Kim W."/>
        </authorList>
    </citation>
    <scope>NUCLEOTIDE SEQUENCE [LARGE SCALE GENOMIC DNA]</scope>
    <source>
        <tissue evidence="1">Muscle</tissue>
    </source>
</reference>
<protein>
    <submittedName>
        <fullName evidence="1">Uncharacterized protein</fullName>
    </submittedName>
</protein>
<gene>
    <name evidence="1" type="ORF">E2C01_096186</name>
</gene>
<keyword evidence="2" id="KW-1185">Reference proteome</keyword>
<accession>A0A5B7K246</accession>
<organism evidence="1 2">
    <name type="scientific">Portunus trituberculatus</name>
    <name type="common">Swimming crab</name>
    <name type="synonym">Neptunus trituberculatus</name>
    <dbReference type="NCBI Taxonomy" id="210409"/>
    <lineage>
        <taxon>Eukaryota</taxon>
        <taxon>Metazoa</taxon>
        <taxon>Ecdysozoa</taxon>
        <taxon>Arthropoda</taxon>
        <taxon>Crustacea</taxon>
        <taxon>Multicrustacea</taxon>
        <taxon>Malacostraca</taxon>
        <taxon>Eumalacostraca</taxon>
        <taxon>Eucarida</taxon>
        <taxon>Decapoda</taxon>
        <taxon>Pleocyemata</taxon>
        <taxon>Brachyura</taxon>
        <taxon>Eubrachyura</taxon>
        <taxon>Portunoidea</taxon>
        <taxon>Portunidae</taxon>
        <taxon>Portuninae</taxon>
        <taxon>Portunus</taxon>
    </lineage>
</organism>
<evidence type="ECO:0000313" key="2">
    <source>
        <dbReference type="Proteomes" id="UP000324222"/>
    </source>
</evidence>
<dbReference type="EMBL" id="VSRR010123956">
    <property type="protein sequence ID" value="MPD00694.1"/>
    <property type="molecule type" value="Genomic_DNA"/>
</dbReference>
<comment type="caution">
    <text evidence="1">The sequence shown here is derived from an EMBL/GenBank/DDBJ whole genome shotgun (WGS) entry which is preliminary data.</text>
</comment>
<evidence type="ECO:0000313" key="1">
    <source>
        <dbReference type="EMBL" id="MPD00694.1"/>
    </source>
</evidence>